<dbReference type="EMBL" id="FORI01000001">
    <property type="protein sequence ID" value="SFI44462.1"/>
    <property type="molecule type" value="Genomic_DNA"/>
</dbReference>
<accession>A0A1I3I952</accession>
<dbReference type="AlphaFoldDB" id="A0A1I3I952"/>
<evidence type="ECO:0000313" key="2">
    <source>
        <dbReference type="Proteomes" id="UP000182737"/>
    </source>
</evidence>
<organism evidence="1 2">
    <name type="scientific">Treponema bryantii</name>
    <dbReference type="NCBI Taxonomy" id="163"/>
    <lineage>
        <taxon>Bacteria</taxon>
        <taxon>Pseudomonadati</taxon>
        <taxon>Spirochaetota</taxon>
        <taxon>Spirochaetia</taxon>
        <taxon>Spirochaetales</taxon>
        <taxon>Treponemataceae</taxon>
        <taxon>Treponema</taxon>
    </lineage>
</organism>
<proteinExistence type="predicted"/>
<dbReference type="OrthoDB" id="9858750at2"/>
<keyword evidence="2" id="KW-1185">Reference proteome</keyword>
<protein>
    <submittedName>
        <fullName evidence="1">Uncharacterized protein</fullName>
    </submittedName>
</protein>
<sequence length="179" mass="20498">MRKLKKLFITIVCFWGIAIFFMASSNLSDALGKVLHVHPSYTGGDIAKVITEPTGAPQLARYTVHKPVTNAKWQQNAEYWQLVLDFKEGVIADKQNFKIKIELPEVFEVQIQNNEGRVYDNNGNYICNTELYILNDNSQLKLRIPLQDKRLQKVLGAATTHHTIIFEDDEASFEINMKN</sequence>
<dbReference type="RefSeq" id="WP_074929995.1">
    <property type="nucleotide sequence ID" value="NZ_FORI01000001.1"/>
</dbReference>
<reference evidence="2" key="1">
    <citation type="submission" date="2016-10" db="EMBL/GenBank/DDBJ databases">
        <authorList>
            <person name="Varghese N."/>
            <person name="Submissions S."/>
        </authorList>
    </citation>
    <scope>NUCLEOTIDE SEQUENCE [LARGE SCALE GENOMIC DNA]</scope>
    <source>
        <strain evidence="2">XBD1002</strain>
    </source>
</reference>
<dbReference type="Proteomes" id="UP000182737">
    <property type="component" value="Unassembled WGS sequence"/>
</dbReference>
<name>A0A1I3I952_9SPIR</name>
<gene>
    <name evidence="1" type="ORF">SAMN04487775_101416</name>
</gene>
<evidence type="ECO:0000313" key="1">
    <source>
        <dbReference type="EMBL" id="SFI44462.1"/>
    </source>
</evidence>